<protein>
    <submittedName>
        <fullName evidence="4">Inosamine-phosphate amidinotransferase 1</fullName>
    </submittedName>
</protein>
<evidence type="ECO:0000256" key="2">
    <source>
        <dbReference type="ARBA" id="ARBA00022679"/>
    </source>
</evidence>
<dbReference type="SUPFAM" id="SSF55909">
    <property type="entry name" value="Pentein"/>
    <property type="match status" value="1"/>
</dbReference>
<feature type="active site" description="Amidino-cysteine intermediate" evidence="3">
    <location>
        <position position="345"/>
    </location>
</feature>
<dbReference type="Gene3D" id="3.75.10.10">
    <property type="entry name" value="L-arginine/glycine Amidinotransferase, Chain A"/>
    <property type="match status" value="1"/>
</dbReference>
<accession>A0AA45R5U7</accession>
<reference evidence="4" key="1">
    <citation type="submission" date="2021-04" db="EMBL/GenBank/DDBJ databases">
        <title>Genomic sequence of Actinosynnema pretiosum subsp. pretiosum ATCC 31280 (C-14919).</title>
        <authorList>
            <person name="Bai L."/>
            <person name="Wang X."/>
            <person name="Xiao Y."/>
        </authorList>
    </citation>
    <scope>NUCLEOTIDE SEQUENCE</scope>
    <source>
        <strain evidence="4">ATCC 31280</strain>
    </source>
</reference>
<dbReference type="PANTHER" id="PTHR10488">
    <property type="entry name" value="GLYCINE AMIDINOTRANSFERASE, MITOCHONDRIAL"/>
    <property type="match status" value="1"/>
</dbReference>
<name>A0AA45R5U7_9PSEU</name>
<evidence type="ECO:0000313" key="4">
    <source>
        <dbReference type="EMBL" id="QUF06332.1"/>
    </source>
</evidence>
<gene>
    <name evidence="4" type="ORF">KCV87_09890</name>
</gene>
<dbReference type="Proteomes" id="UP000677152">
    <property type="component" value="Chromosome"/>
</dbReference>
<feature type="active site" evidence="3">
    <location>
        <position position="236"/>
    </location>
</feature>
<sequence>MSNTTHSEVSTTLPGVWSCNEWDPLVEVIVGNALGARLPHPDKSTNLAEFAGYSLDEIPTGAFPDRIIEEAEEDLAAMVKSLEDLDIVVRRPDTWPHDEVVSTPFWSTKGYYNYCPRDIFLVLGNQIIETPNVIRGRFLEAHSYREILMEYFKAGAKWYSAPKPMLLDTLFEVDHELPIPREDEPVFDAANVLRFGRDLVYLISSTGNELGAQWLQTILGDEFKVHVCRIDYHGSHIDTSVVALRPGLLLCNPERVTREMLPSIFDKWEVIYSPPMVGADRFDSDYLARSIGSSWIDMNLFSVSPELVVVDRDQLPLIKLIEEHGIDVLPLKLRHSRMMGGGFHCATLDTKRKGSLENYFD</sequence>
<proteinExistence type="inferred from homology"/>
<feature type="active site" evidence="3">
    <location>
        <position position="188"/>
    </location>
</feature>
<dbReference type="PANTHER" id="PTHR10488:SF1">
    <property type="entry name" value="GLYCINE AMIDINOTRANSFERASE, MITOCHONDRIAL"/>
    <property type="match status" value="1"/>
</dbReference>
<comment type="similarity">
    <text evidence="1">Belongs to the amidinotransferase family.</text>
</comment>
<keyword evidence="2" id="KW-0808">Transferase</keyword>
<dbReference type="AlphaFoldDB" id="A0AA45R5U7"/>
<organism evidence="4 5">
    <name type="scientific">Actinosynnema pretiosum subsp. pretiosum</name>
    <dbReference type="NCBI Taxonomy" id="103721"/>
    <lineage>
        <taxon>Bacteria</taxon>
        <taxon>Bacillati</taxon>
        <taxon>Actinomycetota</taxon>
        <taxon>Actinomycetes</taxon>
        <taxon>Pseudonocardiales</taxon>
        <taxon>Pseudonocardiaceae</taxon>
        <taxon>Actinosynnema</taxon>
    </lineage>
</organism>
<evidence type="ECO:0000256" key="3">
    <source>
        <dbReference type="PIRSR" id="PIRSR633195-1"/>
    </source>
</evidence>
<evidence type="ECO:0000313" key="5">
    <source>
        <dbReference type="Proteomes" id="UP000677152"/>
    </source>
</evidence>
<evidence type="ECO:0000256" key="1">
    <source>
        <dbReference type="ARBA" id="ARBA00006943"/>
    </source>
</evidence>
<dbReference type="EMBL" id="CP073249">
    <property type="protein sequence ID" value="QUF06332.1"/>
    <property type="molecule type" value="Genomic_DNA"/>
</dbReference>
<dbReference type="GO" id="GO:0015067">
    <property type="term" value="F:amidinotransferase activity"/>
    <property type="evidence" value="ECO:0007669"/>
    <property type="project" value="InterPro"/>
</dbReference>
<dbReference type="InterPro" id="IPR033195">
    <property type="entry name" value="AmidinoTrfase"/>
</dbReference>